<dbReference type="InterPro" id="IPR001509">
    <property type="entry name" value="Epimerase_deHydtase"/>
</dbReference>
<dbReference type="PANTHER" id="PTHR10366:SF562">
    <property type="entry name" value="ALDEHYDE REDUCTASE II (AFU_ORTHOLOGUE AFUA_1G11360)"/>
    <property type="match status" value="1"/>
</dbReference>
<evidence type="ECO:0000259" key="3">
    <source>
        <dbReference type="Pfam" id="PF01370"/>
    </source>
</evidence>
<evidence type="ECO:0000313" key="4">
    <source>
        <dbReference type="EMBL" id="KAF2449260.1"/>
    </source>
</evidence>
<protein>
    <submittedName>
        <fullName evidence="4">NAD(P)-binding protein</fullName>
    </submittedName>
</protein>
<dbReference type="Proteomes" id="UP000799764">
    <property type="component" value="Unassembled WGS sequence"/>
</dbReference>
<sequence length="336" mass="36766">MSEQATTIPQGSLVLITGVNGFVASHLAKQFLERGYRVRGTVRDLAKSSWLTSLFKAHTSTGAFELALVPDFNAPDAFDNAVKSVSAIAHVAAVTSSDPDPNNVIPVTIAGVQNLLEAATKEPSVREFLITSSLVSATLPIPGNTTHVGKDTWNEVVLEMAWAPPPYEPERGGIVYAASKVAAEKAFWEFVEQKKPHFTANAILPPMILGEPLHKSHAEVKAAYIRQLMTGDTAFLETMPATVAVDVKDLALLHVATILDPSVRNVRFNSWAHFCNYNDMLPIMRNRLPERKFIDDLPNLTVLSLSTDTTQQVELLKKWGTNGGWVSLKQTVEENL</sequence>
<dbReference type="Pfam" id="PF01370">
    <property type="entry name" value="Epimerase"/>
    <property type="match status" value="1"/>
</dbReference>
<dbReference type="Gene3D" id="3.40.50.720">
    <property type="entry name" value="NAD(P)-binding Rossmann-like Domain"/>
    <property type="match status" value="1"/>
</dbReference>
<comment type="similarity">
    <text evidence="2">Belongs to the NAD(P)-dependent epimerase/dehydratase family. Dihydroflavonol-4-reductase subfamily.</text>
</comment>
<evidence type="ECO:0000313" key="5">
    <source>
        <dbReference type="Proteomes" id="UP000799764"/>
    </source>
</evidence>
<reference evidence="4" key="1">
    <citation type="journal article" date="2020" name="Stud. Mycol.">
        <title>101 Dothideomycetes genomes: a test case for predicting lifestyles and emergence of pathogens.</title>
        <authorList>
            <person name="Haridas S."/>
            <person name="Albert R."/>
            <person name="Binder M."/>
            <person name="Bloem J."/>
            <person name="Labutti K."/>
            <person name="Salamov A."/>
            <person name="Andreopoulos B."/>
            <person name="Baker S."/>
            <person name="Barry K."/>
            <person name="Bills G."/>
            <person name="Bluhm B."/>
            <person name="Cannon C."/>
            <person name="Castanera R."/>
            <person name="Culley D."/>
            <person name="Daum C."/>
            <person name="Ezra D."/>
            <person name="Gonzalez J."/>
            <person name="Henrissat B."/>
            <person name="Kuo A."/>
            <person name="Liang C."/>
            <person name="Lipzen A."/>
            <person name="Lutzoni F."/>
            <person name="Magnuson J."/>
            <person name="Mondo S."/>
            <person name="Nolan M."/>
            <person name="Ohm R."/>
            <person name="Pangilinan J."/>
            <person name="Park H.-J."/>
            <person name="Ramirez L."/>
            <person name="Alfaro M."/>
            <person name="Sun H."/>
            <person name="Tritt A."/>
            <person name="Yoshinaga Y."/>
            <person name="Zwiers L.-H."/>
            <person name="Turgeon B."/>
            <person name="Goodwin S."/>
            <person name="Spatafora J."/>
            <person name="Crous P."/>
            <person name="Grigoriev I."/>
        </authorList>
    </citation>
    <scope>NUCLEOTIDE SEQUENCE</scope>
    <source>
        <strain evidence="4">CBS 690.94</strain>
    </source>
</reference>
<gene>
    <name evidence="4" type="ORF">P171DRAFT_379019</name>
</gene>
<accession>A0A9P4PQ46</accession>
<keyword evidence="1" id="KW-0560">Oxidoreductase</keyword>
<dbReference type="SUPFAM" id="SSF51735">
    <property type="entry name" value="NAD(P)-binding Rossmann-fold domains"/>
    <property type="match status" value="1"/>
</dbReference>
<comment type="caution">
    <text evidence="4">The sequence shown here is derived from an EMBL/GenBank/DDBJ whole genome shotgun (WGS) entry which is preliminary data.</text>
</comment>
<feature type="non-terminal residue" evidence="4">
    <location>
        <position position="336"/>
    </location>
</feature>
<dbReference type="GO" id="GO:0016616">
    <property type="term" value="F:oxidoreductase activity, acting on the CH-OH group of donors, NAD or NADP as acceptor"/>
    <property type="evidence" value="ECO:0007669"/>
    <property type="project" value="TreeGrafter"/>
</dbReference>
<dbReference type="EMBL" id="MU001494">
    <property type="protein sequence ID" value="KAF2449260.1"/>
    <property type="molecule type" value="Genomic_DNA"/>
</dbReference>
<evidence type="ECO:0000256" key="1">
    <source>
        <dbReference type="ARBA" id="ARBA00023002"/>
    </source>
</evidence>
<dbReference type="AlphaFoldDB" id="A0A9P4PQ46"/>
<proteinExistence type="inferred from homology"/>
<dbReference type="InterPro" id="IPR050425">
    <property type="entry name" value="NAD(P)_dehydrat-like"/>
</dbReference>
<keyword evidence="5" id="KW-1185">Reference proteome</keyword>
<evidence type="ECO:0000256" key="2">
    <source>
        <dbReference type="ARBA" id="ARBA00023445"/>
    </source>
</evidence>
<feature type="domain" description="NAD-dependent epimerase/dehydratase" evidence="3">
    <location>
        <begin position="14"/>
        <end position="232"/>
    </location>
</feature>
<dbReference type="OrthoDB" id="2735536at2759"/>
<dbReference type="PANTHER" id="PTHR10366">
    <property type="entry name" value="NAD DEPENDENT EPIMERASE/DEHYDRATASE"/>
    <property type="match status" value="1"/>
</dbReference>
<dbReference type="InterPro" id="IPR036291">
    <property type="entry name" value="NAD(P)-bd_dom_sf"/>
</dbReference>
<organism evidence="4 5">
    <name type="scientific">Karstenula rhodostoma CBS 690.94</name>
    <dbReference type="NCBI Taxonomy" id="1392251"/>
    <lineage>
        <taxon>Eukaryota</taxon>
        <taxon>Fungi</taxon>
        <taxon>Dikarya</taxon>
        <taxon>Ascomycota</taxon>
        <taxon>Pezizomycotina</taxon>
        <taxon>Dothideomycetes</taxon>
        <taxon>Pleosporomycetidae</taxon>
        <taxon>Pleosporales</taxon>
        <taxon>Massarineae</taxon>
        <taxon>Didymosphaeriaceae</taxon>
        <taxon>Karstenula</taxon>
    </lineage>
</organism>
<name>A0A9P4PQ46_9PLEO</name>